<evidence type="ECO:0000313" key="2">
    <source>
        <dbReference type="Proteomes" id="UP001152795"/>
    </source>
</evidence>
<organism evidence="1 2">
    <name type="scientific">Paramuricea clavata</name>
    <name type="common">Red gorgonian</name>
    <name type="synonym">Violescent sea-whip</name>
    <dbReference type="NCBI Taxonomy" id="317549"/>
    <lineage>
        <taxon>Eukaryota</taxon>
        <taxon>Metazoa</taxon>
        <taxon>Cnidaria</taxon>
        <taxon>Anthozoa</taxon>
        <taxon>Octocorallia</taxon>
        <taxon>Malacalcyonacea</taxon>
        <taxon>Plexauridae</taxon>
        <taxon>Paramuricea</taxon>
    </lineage>
</organism>
<dbReference type="Proteomes" id="UP001152795">
    <property type="component" value="Unassembled WGS sequence"/>
</dbReference>
<evidence type="ECO:0000313" key="1">
    <source>
        <dbReference type="EMBL" id="CAB4012193.1"/>
    </source>
</evidence>
<dbReference type="AlphaFoldDB" id="A0A7D9ISG5"/>
<dbReference type="OrthoDB" id="10060618at2759"/>
<comment type="caution">
    <text evidence="1">The sequence shown here is derived from an EMBL/GenBank/DDBJ whole genome shotgun (WGS) entry which is preliminary data.</text>
</comment>
<name>A0A7D9ISG5_PARCT</name>
<sequence length="224" mass="25202">MAVLYHSCELIDPNERHKFCPDGNDSWCPYKWQGTLERKDHHLDPVFLDLLLPQFKRLSEYSLLLRCLPGYSQNVNESLNSLVWNRAPKHRFKGPKSVEMAAMSAVLQFKEAAGIPAGVFTSQGSAKKDKTRIFHSAKKAATCEKVRRRKIRQAKLAANMRDEGECSYSSGKFNKVDPLAQVGSESSDDEDDYPLAQLVLNKDSDTSDEDVPPAQIIRNSSKNS</sequence>
<proteinExistence type="predicted"/>
<keyword evidence="2" id="KW-1185">Reference proteome</keyword>
<protein>
    <submittedName>
        <fullName evidence="1">Uncharacterized protein</fullName>
    </submittedName>
</protein>
<dbReference type="EMBL" id="CACRXK020007418">
    <property type="protein sequence ID" value="CAB4012193.1"/>
    <property type="molecule type" value="Genomic_DNA"/>
</dbReference>
<gene>
    <name evidence="1" type="ORF">PACLA_8A051909</name>
</gene>
<accession>A0A7D9ISG5</accession>
<reference evidence="1" key="1">
    <citation type="submission" date="2020-04" db="EMBL/GenBank/DDBJ databases">
        <authorList>
            <person name="Alioto T."/>
            <person name="Alioto T."/>
            <person name="Gomez Garrido J."/>
        </authorList>
    </citation>
    <scope>NUCLEOTIDE SEQUENCE</scope>
    <source>
        <strain evidence="1">A484AB</strain>
    </source>
</reference>